<dbReference type="AlphaFoldDB" id="A0AAD8H5R5"/>
<feature type="region of interest" description="Disordered" evidence="1">
    <location>
        <begin position="269"/>
        <end position="340"/>
    </location>
</feature>
<keyword evidence="3" id="KW-1185">Reference proteome</keyword>
<proteinExistence type="predicted"/>
<reference evidence="2" key="2">
    <citation type="submission" date="2023-05" db="EMBL/GenBank/DDBJ databases">
        <authorList>
            <person name="Schelkunov M.I."/>
        </authorList>
    </citation>
    <scope>NUCLEOTIDE SEQUENCE</scope>
    <source>
        <strain evidence="2">Hsosn_3</strain>
        <tissue evidence="2">Leaf</tissue>
    </source>
</reference>
<dbReference type="Proteomes" id="UP001237642">
    <property type="component" value="Unassembled WGS sequence"/>
</dbReference>
<feature type="region of interest" description="Disordered" evidence="1">
    <location>
        <begin position="554"/>
        <end position="583"/>
    </location>
</feature>
<comment type="caution">
    <text evidence="2">The sequence shown here is derived from an EMBL/GenBank/DDBJ whole genome shotgun (WGS) entry which is preliminary data.</text>
</comment>
<sequence length="1199" mass="134436">MFTSSGLDFVPNNYSAPLANENAPEAFHLIQDFLSNSDIGTALTAPLKLSASQIRTLWQTGTYDNGGESGSPSIIFEFQGEEFIVTPTTVRDALGLEDFNAFTISIGDFELVRMMREIGYSGPLTKIGQLKRPFLRKEWSFFFDCITRAFGKKCTNWDAIPTDSLQIGYSLLYGGNFDVARLVLTNIGEKMLENRNVVYFSRFCQLLFNFCCPDVEILEDDVILSFKLHKRIFSDLTNKDNKKGDVGVLLLPKSVQQFLVDSQQQPLANAEAGPSVSQSQRSKKSKLRAVKSARVKPSTTDAGVSNAADMPQEKRLKKRRANRAKSDDADEESEPDVETLHQRKRRLVAAHLFGAENVSLKVVEASEVAFQEDEAVNVDRVSMEFAAPDTANQEIMNKATVPTEDIANADAEDVMPAKENFFEDSALDFDFEAHPSISVCDTEDVAADQATLVIEDSVASHTENLSVHNLHSDQGEEVDQRIAIATEQIVEAVAENVQEAADKLISEDIILEALQQSVVEVVTKETELMQTANSEIPELVAEKVIDEAAQRNFETTAENVPAENTAENDNDDDTPAPSQEELSDIRVNSDDEREVNRATAEHFQDMYYKRWAAADCIFSAQRAADFLNDSVKQISNSDVLTSLKATVVQVKALNNRFDETQTAVTNLRNEVGIRDLTLKTDRSYYSAMFKQQAKDSDEIKKRLGKVEENQTEMSAQLNSISTALELLTSVLLSDDVKKGESVPNDKCKDTQSLRRRDDSADGGSKENERKQISAQGKGRSRLNSDRLTNSASGSRLKSLIISANPLTDEEIATKMFLEEHGNEVTVEDMEAEMLSLAEEHEKKLKDGTYKKKAVKVPRRKEKGIFIKEISQQSIQDSRKPIIANTDKGKGKLVEEEQLPKKIYSTSDIAQVESRLINKSTSDVAHVDIATKIVTTSDKAQVVQNQLKGFLRPVLSETVTLEPVDFSQTRTVHGKQSYDKSGLGSHREKRINNSPMEQTSLAEPGVGVTQENLDKLESVQLIHHKGLRKDFLLYFMADGRVYRIGENDIHLKMAEELEYVLYLLKVRNQRTQNAAEVLRVRMMRAKVLSGAKITSAYIPKYKDAHGKIVEMKRNSARLRTDLGVKVLEFNLDSDKPYFIRLGNEMRKNSIYSLRAAIYQTGESDPELRELKKVMIEELERAERRLLMDYLRTVPDIQEIK</sequence>
<feature type="compositionally biased region" description="Basic and acidic residues" evidence="1">
    <location>
        <begin position="737"/>
        <end position="771"/>
    </location>
</feature>
<accession>A0AAD8H5R5</accession>
<gene>
    <name evidence="2" type="ORF">POM88_044712</name>
</gene>
<evidence type="ECO:0000256" key="1">
    <source>
        <dbReference type="SAM" id="MobiDB-lite"/>
    </source>
</evidence>
<protein>
    <submittedName>
        <fullName evidence="2">Uncharacterized protein</fullName>
    </submittedName>
</protein>
<organism evidence="2 3">
    <name type="scientific">Heracleum sosnowskyi</name>
    <dbReference type="NCBI Taxonomy" id="360622"/>
    <lineage>
        <taxon>Eukaryota</taxon>
        <taxon>Viridiplantae</taxon>
        <taxon>Streptophyta</taxon>
        <taxon>Embryophyta</taxon>
        <taxon>Tracheophyta</taxon>
        <taxon>Spermatophyta</taxon>
        <taxon>Magnoliopsida</taxon>
        <taxon>eudicotyledons</taxon>
        <taxon>Gunneridae</taxon>
        <taxon>Pentapetalae</taxon>
        <taxon>asterids</taxon>
        <taxon>campanulids</taxon>
        <taxon>Apiales</taxon>
        <taxon>Apiaceae</taxon>
        <taxon>Apioideae</taxon>
        <taxon>apioid superclade</taxon>
        <taxon>Tordylieae</taxon>
        <taxon>Tordyliinae</taxon>
        <taxon>Heracleum</taxon>
    </lineage>
</organism>
<dbReference type="EMBL" id="JAUIZM010000010">
    <property type="protein sequence ID" value="KAK1360238.1"/>
    <property type="molecule type" value="Genomic_DNA"/>
</dbReference>
<evidence type="ECO:0000313" key="3">
    <source>
        <dbReference type="Proteomes" id="UP001237642"/>
    </source>
</evidence>
<feature type="compositionally biased region" description="Basic residues" evidence="1">
    <location>
        <begin position="281"/>
        <end position="294"/>
    </location>
</feature>
<evidence type="ECO:0000313" key="2">
    <source>
        <dbReference type="EMBL" id="KAK1360238.1"/>
    </source>
</evidence>
<feature type="compositionally biased region" description="Acidic residues" evidence="1">
    <location>
        <begin position="328"/>
        <end position="337"/>
    </location>
</feature>
<reference evidence="2" key="1">
    <citation type="submission" date="2023-02" db="EMBL/GenBank/DDBJ databases">
        <title>Genome of toxic invasive species Heracleum sosnowskyi carries increased number of genes despite the absence of recent whole-genome duplications.</title>
        <authorList>
            <person name="Schelkunov M."/>
            <person name="Shtratnikova V."/>
            <person name="Makarenko M."/>
            <person name="Klepikova A."/>
            <person name="Omelchenko D."/>
            <person name="Novikova G."/>
            <person name="Obukhova E."/>
            <person name="Bogdanov V."/>
            <person name="Penin A."/>
            <person name="Logacheva M."/>
        </authorList>
    </citation>
    <scope>NUCLEOTIDE SEQUENCE</scope>
    <source>
        <strain evidence="2">Hsosn_3</strain>
        <tissue evidence="2">Leaf</tissue>
    </source>
</reference>
<feature type="region of interest" description="Disordered" evidence="1">
    <location>
        <begin position="737"/>
        <end position="789"/>
    </location>
</feature>
<name>A0AAD8H5R5_9APIA</name>